<gene>
    <name evidence="2" type="ORF">Vid5_gp07</name>
</gene>
<dbReference type="EMBL" id="MG948468">
    <property type="protein sequence ID" value="AVJ51762.1"/>
    <property type="molecule type" value="Genomic_DNA"/>
</dbReference>
<organism evidence="2 3">
    <name type="scientific">Pantoea phage vB_PagS_Vid5</name>
    <dbReference type="NCBI Taxonomy" id="2099652"/>
    <lineage>
        <taxon>Viruses</taxon>
        <taxon>Duplodnaviria</taxon>
        <taxon>Heunggongvirae</taxon>
        <taxon>Uroviricota</taxon>
        <taxon>Caudoviricetes</taxon>
        <taxon>Vidquintavirus</taxon>
        <taxon>Vidquintavirus Vid5</taxon>
    </lineage>
</organism>
<proteinExistence type="predicted"/>
<sequence>MNKSRYVRYRRHSRYIRYRANVNETPVEPPEEGGETGEGQ</sequence>
<protein>
    <submittedName>
        <fullName evidence="2">Uncharacterized protein</fullName>
    </submittedName>
</protein>
<feature type="compositionally biased region" description="Acidic residues" evidence="1">
    <location>
        <begin position="29"/>
        <end position="40"/>
    </location>
</feature>
<feature type="region of interest" description="Disordered" evidence="1">
    <location>
        <begin position="20"/>
        <end position="40"/>
    </location>
</feature>
<keyword evidence="3" id="KW-1185">Reference proteome</keyword>
<dbReference type="Proteomes" id="UP000241629">
    <property type="component" value="Segment"/>
</dbReference>
<evidence type="ECO:0000313" key="3">
    <source>
        <dbReference type="Proteomes" id="UP000241629"/>
    </source>
</evidence>
<reference evidence="2 3" key="1">
    <citation type="submission" date="2018-02" db="EMBL/GenBank/DDBJ databases">
        <title>Complete genome sequence of Pantoea phage vB_PagS_Vid5.</title>
        <authorList>
            <person name="Truncaite L."/>
            <person name="Simoliunas E."/>
            <person name="Meskys R."/>
        </authorList>
    </citation>
    <scope>NUCLEOTIDE SEQUENCE [LARGE SCALE GENOMIC DNA]</scope>
</reference>
<name>A0A2P1CKP5_9CAUD</name>
<evidence type="ECO:0000313" key="2">
    <source>
        <dbReference type="EMBL" id="AVJ51762.1"/>
    </source>
</evidence>
<accession>A0A2P1CKP5</accession>
<evidence type="ECO:0000256" key="1">
    <source>
        <dbReference type="SAM" id="MobiDB-lite"/>
    </source>
</evidence>